<dbReference type="InterPro" id="IPR051805">
    <property type="entry name" value="Dehydratase_Activator_Redct"/>
</dbReference>
<evidence type="ECO:0000256" key="1">
    <source>
        <dbReference type="SAM" id="MobiDB-lite"/>
    </source>
</evidence>
<dbReference type="PANTHER" id="PTHR32329:SF4">
    <property type="entry name" value="ACTIVATOR OF 2-HYDROXYACYL-COA DEHYDRATASE"/>
    <property type="match status" value="1"/>
</dbReference>
<feature type="domain" description="DUF2229" evidence="3">
    <location>
        <begin position="703"/>
        <end position="920"/>
    </location>
</feature>
<comment type="caution">
    <text evidence="4">The sequence shown here is derived from an EMBL/GenBank/DDBJ whole genome shotgun (WGS) entry which is preliminary data.</text>
</comment>
<dbReference type="CDD" id="cd24034">
    <property type="entry name" value="ASKHA_NBD_O66634-like_rpt1"/>
    <property type="match status" value="1"/>
</dbReference>
<feature type="domain" description="ATPase BadF/BadG/BcrA/BcrD type" evidence="2">
    <location>
        <begin position="10"/>
        <end position="266"/>
    </location>
</feature>
<protein>
    <submittedName>
        <fullName evidence="4">2-hydroxyacyl-CoA dehydratase</fullName>
    </submittedName>
</protein>
<evidence type="ECO:0000313" key="5">
    <source>
        <dbReference type="Proteomes" id="UP000824225"/>
    </source>
</evidence>
<reference evidence="4" key="2">
    <citation type="submission" date="2021-04" db="EMBL/GenBank/DDBJ databases">
        <authorList>
            <person name="Gilroy R."/>
        </authorList>
    </citation>
    <scope>NUCLEOTIDE SEQUENCE</scope>
    <source>
        <strain evidence="4">CHK186-16707</strain>
    </source>
</reference>
<sequence>MNTASTLAHIGLDIGSTTVKVVIMNGAKEVVHSRYQRHLSDVRATVAQLLDEALSAPGLAQFDPAPAFTLAATGSGAIALAEELRIPFVQEVIASAESIRHTIPDVDVTIELGGEDAKITFFTGGVEQRMNETCAGGTGAFIDQMAAFLNTDAAGLNALAVNHRQLYPIASRCGVFAKTDILPLLNEGCAKEDIAASIFQAVVDQVVGGLACGRDIKGKVAFLGGPLAFLPALRQRFVDSLALDEDEGEAVFPDHAEFFVAGGAALHSLALAESRDENSADAAERLWTPDDVRALVRALRNSKGDGGAAHLPALFDTPADLEDFRARHAKDKALRADLKDLEGTPDKPASVYLGIDSGSTTIKATLIDERGRILYTSYGASQGEPLSAAVDILREVYDRMPPHVRIAAAGVTGYGSGLIRAGLRADIDEVETLAHCKAAQFFLPDVSFVLDIGGQDIKCLHVKNGMVDRIQLNEACSAGCGSFVETFAKSLGMPLPVFVKEALEARRPVDLGTRCTVFMNSRVKQAQKEGSPVGDIAAGLSYSVIKNALYKVIKISSPEELGDRVMAQGGAFHNDALLRALELSLGRDVVRLDISGLMGAFGAALLARERAPLEGSALLSREELAAFHVDSTVARCQHCTNHCLLTVTRFGDGTRFISGNRCERGAGKSARRNDLPNLYAYKYQRLFEHYIPLPPENAPRGAVGVPRVLNMYENYPLWFTLLTELGFRVELSAPSNKALYGLGLSTIPSQTVCYPAKLAHGHIIDLIQRRVKHIFYPCIPLEIQDFSSQDNHYNCPVVGGYPELLRNNIDVLRASGVQLDCPFLPLDQELLLARLRELSLFADISETEMRRALRLAFEEQRQFKTDMREAGEAALRLIQDKGLQGVILAGHPYHVDPEVHHGIPDLITATGLAVLTEDSVAHLMPDPGRLRVVDQWTYHARLYRAAAYAAGTEQIALVQLVSFGCGLDAVTADQVEEILAVGDRLYTQIKIDEGANLGAARIRVRSLLATMRERRLRMGGARPALPGLTPSADAPRSDSTEPGAPGLDTAPHPEVRAALGAPEDVFKGTPSFTEAMRATHTILIPQMSPLHFQFLPPLLTACGYKAELLPTVSRAAVELGLRHVNNDVCYPAITVIGQLLHAVQSGRYDPNRIALIISQTGGGCRATNYIGFLRKALADCGLTQIPILSFNMAGLDHNPGFKVNWSLMRRAIMLCFYGDVIMRLLYRVRPYEMEPGSALRLAGEWAERAKLSVAEGSLSSCYRNIRRMIRDFDALPLRDIPRKPRVGLVGEILLKFHPDANNAAVEVIEAEGGEAVMPDLLDFFLYGFYDDVFRYRNLGGKRRQAVISNLVLHFVLALRLPLRDMLRRSKRFEPPLSFRKLRGQVNGIISLGHQTGEGWLLTAEMMELLNSGVPNILCMQPFGCLPNHITGKGVLKELKRRYPDANIAAVDYDPGASEVNQINRIKLMMAVAKQTHAERGRVASGADIRTASRSA</sequence>
<dbReference type="InterPro" id="IPR043129">
    <property type="entry name" value="ATPase_NBD"/>
</dbReference>
<evidence type="ECO:0000313" key="4">
    <source>
        <dbReference type="EMBL" id="HJA09431.1"/>
    </source>
</evidence>
<dbReference type="Gene3D" id="3.30.420.40">
    <property type="match status" value="4"/>
</dbReference>
<proteinExistence type="predicted"/>
<dbReference type="CDD" id="cd24035">
    <property type="entry name" value="ASKHA_NBD_O66634-like_rpt2"/>
    <property type="match status" value="1"/>
</dbReference>
<gene>
    <name evidence="4" type="ORF">H9962_09655</name>
</gene>
<reference evidence="4" key="1">
    <citation type="journal article" date="2021" name="PeerJ">
        <title>Extensive microbial diversity within the chicken gut microbiome revealed by metagenomics and culture.</title>
        <authorList>
            <person name="Gilroy R."/>
            <person name="Ravi A."/>
            <person name="Getino M."/>
            <person name="Pursley I."/>
            <person name="Horton D.L."/>
            <person name="Alikhan N.F."/>
            <person name="Baker D."/>
            <person name="Gharbi K."/>
            <person name="Hall N."/>
            <person name="Watson M."/>
            <person name="Adriaenssens E.M."/>
            <person name="Foster-Nyarko E."/>
            <person name="Jarju S."/>
            <person name="Secka A."/>
            <person name="Antonio M."/>
            <person name="Oren A."/>
            <person name="Chaudhuri R.R."/>
            <person name="La Ragione R."/>
            <person name="Hildebrand F."/>
            <person name="Pallen M.J."/>
        </authorList>
    </citation>
    <scope>NUCLEOTIDE SEQUENCE</scope>
    <source>
        <strain evidence="4">CHK186-16707</strain>
    </source>
</reference>
<dbReference type="SUPFAM" id="SSF53067">
    <property type="entry name" value="Actin-like ATPase domain"/>
    <property type="match status" value="2"/>
</dbReference>
<evidence type="ECO:0000259" key="3">
    <source>
        <dbReference type="Pfam" id="PF09989"/>
    </source>
</evidence>
<accession>A0A9D2HFX7</accession>
<feature type="region of interest" description="Disordered" evidence="1">
    <location>
        <begin position="1019"/>
        <end position="1053"/>
    </location>
</feature>
<evidence type="ECO:0000259" key="2">
    <source>
        <dbReference type="Pfam" id="PF01869"/>
    </source>
</evidence>
<dbReference type="Pfam" id="PF09989">
    <property type="entry name" value="DUF2229"/>
    <property type="match status" value="1"/>
</dbReference>
<name>A0A9D2HFX7_9BACT</name>
<organism evidence="4 5">
    <name type="scientific">Candidatus Mailhella merdigallinarum</name>
    <dbReference type="NCBI Taxonomy" id="2838658"/>
    <lineage>
        <taxon>Bacteria</taxon>
        <taxon>Pseudomonadati</taxon>
        <taxon>Thermodesulfobacteriota</taxon>
        <taxon>Desulfovibrionia</taxon>
        <taxon>Desulfovibrionales</taxon>
        <taxon>Desulfovibrionaceae</taxon>
        <taxon>Mailhella</taxon>
    </lineage>
</organism>
<dbReference type="Pfam" id="PF01869">
    <property type="entry name" value="BcrAD_BadFG"/>
    <property type="match status" value="2"/>
</dbReference>
<feature type="domain" description="ATPase BadF/BadG/BcrA/BcrD type" evidence="2">
    <location>
        <begin position="353"/>
        <end position="607"/>
    </location>
</feature>
<dbReference type="Proteomes" id="UP000824225">
    <property type="component" value="Unassembled WGS sequence"/>
</dbReference>
<dbReference type="PANTHER" id="PTHR32329">
    <property type="entry name" value="BIFUNCTIONAL PROTEIN [INCLUDES 2-HYDROXYACYL-COA DEHYDRATASE (N-TER) AND ITS ACTIVATOR DOMAIN (C_TERM)-RELATED"/>
    <property type="match status" value="1"/>
</dbReference>
<dbReference type="InterPro" id="IPR018709">
    <property type="entry name" value="CoA_activase_DUF2229"/>
</dbReference>
<dbReference type="InterPro" id="IPR002731">
    <property type="entry name" value="ATPase_BadF"/>
</dbReference>
<dbReference type="EMBL" id="DXAN01000031">
    <property type="protein sequence ID" value="HJA09431.1"/>
    <property type="molecule type" value="Genomic_DNA"/>
</dbReference>